<dbReference type="PANTHER" id="PTHR11820">
    <property type="entry name" value="ACYLPYRUVASE"/>
    <property type="match status" value="1"/>
</dbReference>
<comment type="similarity">
    <text evidence="1">Belongs to the FAH family.</text>
</comment>
<dbReference type="AlphaFoldDB" id="A0A6J4V451"/>
<feature type="domain" description="Fumarylacetoacetase-like C-terminal" evidence="3">
    <location>
        <begin position="57"/>
        <end position="253"/>
    </location>
</feature>
<dbReference type="InterPro" id="IPR036663">
    <property type="entry name" value="Fumarylacetoacetase_C_sf"/>
</dbReference>
<dbReference type="SUPFAM" id="SSF56529">
    <property type="entry name" value="FAH"/>
    <property type="match status" value="1"/>
</dbReference>
<protein>
    <submittedName>
        <fullName evidence="5">Fumarylacetoacetate hydrolase family protein</fullName>
    </submittedName>
</protein>
<name>A0A6J4V451_9BACT</name>
<dbReference type="FunFam" id="3.90.850.10:FF:000002">
    <property type="entry name" value="2-hydroxyhepta-2,4-diene-1,7-dioate isomerase"/>
    <property type="match status" value="1"/>
</dbReference>
<accession>A0A6J4V451</accession>
<dbReference type="GO" id="GO:0016853">
    <property type="term" value="F:isomerase activity"/>
    <property type="evidence" value="ECO:0007669"/>
    <property type="project" value="UniProtKB-ARBA"/>
</dbReference>
<organism evidence="5">
    <name type="scientific">uncultured Thermomicrobiales bacterium</name>
    <dbReference type="NCBI Taxonomy" id="1645740"/>
    <lineage>
        <taxon>Bacteria</taxon>
        <taxon>Pseudomonadati</taxon>
        <taxon>Thermomicrobiota</taxon>
        <taxon>Thermomicrobia</taxon>
        <taxon>Thermomicrobiales</taxon>
        <taxon>environmental samples</taxon>
    </lineage>
</organism>
<evidence type="ECO:0000256" key="2">
    <source>
        <dbReference type="ARBA" id="ARBA00022723"/>
    </source>
</evidence>
<evidence type="ECO:0000256" key="1">
    <source>
        <dbReference type="ARBA" id="ARBA00010211"/>
    </source>
</evidence>
<dbReference type="Pfam" id="PF10370">
    <property type="entry name" value="Rv2993c-like_N"/>
    <property type="match status" value="1"/>
</dbReference>
<dbReference type="GO" id="GO:0019752">
    <property type="term" value="P:carboxylic acid metabolic process"/>
    <property type="evidence" value="ECO:0007669"/>
    <property type="project" value="UniProtKB-ARBA"/>
</dbReference>
<gene>
    <name evidence="5" type="ORF">AVDCRST_MAG73-4207</name>
</gene>
<evidence type="ECO:0000313" key="5">
    <source>
        <dbReference type="EMBL" id="CAA9566264.1"/>
    </source>
</evidence>
<dbReference type="InterPro" id="IPR011234">
    <property type="entry name" value="Fumarylacetoacetase-like_C"/>
</dbReference>
<dbReference type="PANTHER" id="PTHR11820:SF7">
    <property type="entry name" value="ACYLPYRUVASE FAHD1, MITOCHONDRIAL"/>
    <property type="match status" value="1"/>
</dbReference>
<dbReference type="Pfam" id="PF01557">
    <property type="entry name" value="FAA_hydrolase"/>
    <property type="match status" value="1"/>
</dbReference>
<dbReference type="InterPro" id="IPR018833">
    <property type="entry name" value="Rv2993c-like_N"/>
</dbReference>
<proteinExistence type="inferred from homology"/>
<reference evidence="5" key="1">
    <citation type="submission" date="2020-02" db="EMBL/GenBank/DDBJ databases">
        <authorList>
            <person name="Meier V. D."/>
        </authorList>
    </citation>
    <scope>NUCLEOTIDE SEQUENCE</scope>
    <source>
        <strain evidence="5">AVDCRST_MAG73</strain>
    </source>
</reference>
<feature type="domain" description="Rv2993c-like N-terminal" evidence="4">
    <location>
        <begin position="1"/>
        <end position="52"/>
    </location>
</feature>
<keyword evidence="2" id="KW-0479">Metal-binding</keyword>
<dbReference type="Gene3D" id="3.90.850.10">
    <property type="entry name" value="Fumarylacetoacetase-like, C-terminal domain"/>
    <property type="match status" value="1"/>
</dbReference>
<keyword evidence="5" id="KW-0378">Hydrolase</keyword>
<evidence type="ECO:0000259" key="4">
    <source>
        <dbReference type="Pfam" id="PF10370"/>
    </source>
</evidence>
<sequence length="258" mass="27602">MKIVRYRDQAGVGRYGTLDGETVHAADGDPFDGGLTPGEAVGSLAELTLLPPVRPGKIVCVGLNYVAHVTENDPTRKVPDEPVLFMKPQSSLIGHGATIEIANLDHNTDYEAELAIVIGKTARDVSEADAADHVFGFTAGNDVSDRVLQKKDGQWVRAKGFDTYCPLGPCIETDLDVSDIKVESRLNGEVRQSQTTASMIFKPHFLIAYISRVMTLDPGDVILTGTPEGVGPMQPGDTIEVEVGGVGVLRNRVAARGH</sequence>
<evidence type="ECO:0000259" key="3">
    <source>
        <dbReference type="Pfam" id="PF01557"/>
    </source>
</evidence>
<dbReference type="GO" id="GO:0046872">
    <property type="term" value="F:metal ion binding"/>
    <property type="evidence" value="ECO:0007669"/>
    <property type="project" value="UniProtKB-KW"/>
</dbReference>
<dbReference type="GO" id="GO:0018773">
    <property type="term" value="F:acetylpyruvate hydrolase activity"/>
    <property type="evidence" value="ECO:0007669"/>
    <property type="project" value="TreeGrafter"/>
</dbReference>
<dbReference type="EMBL" id="CADCWE010000269">
    <property type="protein sequence ID" value="CAA9566264.1"/>
    <property type="molecule type" value="Genomic_DNA"/>
</dbReference>